<organism evidence="1 2">
    <name type="scientific">Paramuricea clavata</name>
    <name type="common">Red gorgonian</name>
    <name type="synonym">Violescent sea-whip</name>
    <dbReference type="NCBI Taxonomy" id="317549"/>
    <lineage>
        <taxon>Eukaryota</taxon>
        <taxon>Metazoa</taxon>
        <taxon>Cnidaria</taxon>
        <taxon>Anthozoa</taxon>
        <taxon>Octocorallia</taxon>
        <taxon>Malacalcyonacea</taxon>
        <taxon>Plexauridae</taxon>
        <taxon>Paramuricea</taxon>
    </lineage>
</organism>
<name>A0A6S7KIK7_PARCT</name>
<evidence type="ECO:0000313" key="2">
    <source>
        <dbReference type="Proteomes" id="UP001152795"/>
    </source>
</evidence>
<comment type="caution">
    <text evidence="1">The sequence shown here is derived from an EMBL/GenBank/DDBJ whole genome shotgun (WGS) entry which is preliminary data.</text>
</comment>
<evidence type="ECO:0000313" key="1">
    <source>
        <dbReference type="EMBL" id="CAB4045696.1"/>
    </source>
</evidence>
<accession>A0A6S7KIK7</accession>
<gene>
    <name evidence="1" type="ORF">PACLA_8A082097</name>
</gene>
<sequence>MEQMHLENERRNQEREHELKMFSLLLGNQTTQNTQPIGSTSIMYAQPYATVQQQVFGNGCNSSETPGCSYINHNDDDEEKTYFKL</sequence>
<proteinExistence type="predicted"/>
<dbReference type="EMBL" id="CACRXK020041187">
    <property type="protein sequence ID" value="CAB4045696.1"/>
    <property type="molecule type" value="Genomic_DNA"/>
</dbReference>
<dbReference type="Proteomes" id="UP001152795">
    <property type="component" value="Unassembled WGS sequence"/>
</dbReference>
<keyword evidence="2" id="KW-1185">Reference proteome</keyword>
<dbReference type="OrthoDB" id="10524607at2759"/>
<dbReference type="AlphaFoldDB" id="A0A6S7KIK7"/>
<reference evidence="1" key="1">
    <citation type="submission" date="2020-04" db="EMBL/GenBank/DDBJ databases">
        <authorList>
            <person name="Alioto T."/>
            <person name="Alioto T."/>
            <person name="Gomez Garrido J."/>
        </authorList>
    </citation>
    <scope>NUCLEOTIDE SEQUENCE</scope>
    <source>
        <strain evidence="1">A484AB</strain>
    </source>
</reference>
<protein>
    <submittedName>
        <fullName evidence="1">Uncharacterized protein</fullName>
    </submittedName>
</protein>